<evidence type="ECO:0000313" key="1">
    <source>
        <dbReference type="EMBL" id="CAA7038787.1"/>
    </source>
</evidence>
<accession>A0A6D2JI93</accession>
<comment type="caution">
    <text evidence="1">The sequence shown here is derived from an EMBL/GenBank/DDBJ whole genome shotgun (WGS) entry which is preliminary data.</text>
</comment>
<evidence type="ECO:0000313" key="2">
    <source>
        <dbReference type="Proteomes" id="UP000467841"/>
    </source>
</evidence>
<reference evidence="1" key="1">
    <citation type="submission" date="2020-01" db="EMBL/GenBank/DDBJ databases">
        <authorList>
            <person name="Mishra B."/>
        </authorList>
    </citation>
    <scope>NUCLEOTIDE SEQUENCE [LARGE SCALE GENOMIC DNA]</scope>
</reference>
<dbReference type="Proteomes" id="UP000467841">
    <property type="component" value="Unassembled WGS sequence"/>
</dbReference>
<keyword evidence="2" id="KW-1185">Reference proteome</keyword>
<gene>
    <name evidence="1" type="ORF">MERR_LOCUS26022</name>
</gene>
<name>A0A6D2JI93_9BRAS</name>
<organism evidence="1 2">
    <name type="scientific">Microthlaspi erraticum</name>
    <dbReference type="NCBI Taxonomy" id="1685480"/>
    <lineage>
        <taxon>Eukaryota</taxon>
        <taxon>Viridiplantae</taxon>
        <taxon>Streptophyta</taxon>
        <taxon>Embryophyta</taxon>
        <taxon>Tracheophyta</taxon>
        <taxon>Spermatophyta</taxon>
        <taxon>Magnoliopsida</taxon>
        <taxon>eudicotyledons</taxon>
        <taxon>Gunneridae</taxon>
        <taxon>Pentapetalae</taxon>
        <taxon>rosids</taxon>
        <taxon>malvids</taxon>
        <taxon>Brassicales</taxon>
        <taxon>Brassicaceae</taxon>
        <taxon>Coluteocarpeae</taxon>
        <taxon>Microthlaspi</taxon>
    </lineage>
</organism>
<protein>
    <submittedName>
        <fullName evidence="1">Uncharacterized protein</fullName>
    </submittedName>
</protein>
<dbReference type="EMBL" id="CACVBM020001198">
    <property type="protein sequence ID" value="CAA7038787.1"/>
    <property type="molecule type" value="Genomic_DNA"/>
</dbReference>
<dbReference type="AlphaFoldDB" id="A0A6D2JI93"/>
<proteinExistence type="predicted"/>
<sequence length="88" mass="9805">MEISYLDKQEGYENRQRMSRYCPPKNWEARSWSGEGKRPSGALHSTMSMQLDRACGSLLLPRSVCGYFGLGGAWLARTDRMGSIGSLG</sequence>